<evidence type="ECO:0000259" key="2">
    <source>
        <dbReference type="Pfam" id="PF13439"/>
    </source>
</evidence>
<dbReference type="InterPro" id="IPR001296">
    <property type="entry name" value="Glyco_trans_1"/>
</dbReference>
<dbReference type="AlphaFoldDB" id="A0A5B8YJG9"/>
<dbReference type="Gene3D" id="3.40.50.2000">
    <property type="entry name" value="Glycogen Phosphorylase B"/>
    <property type="match status" value="2"/>
</dbReference>
<evidence type="ECO:0000313" key="3">
    <source>
        <dbReference type="EMBL" id="QED36526.1"/>
    </source>
</evidence>
<dbReference type="Pfam" id="PF00534">
    <property type="entry name" value="Glycos_transf_1"/>
    <property type="match status" value="1"/>
</dbReference>
<protein>
    <submittedName>
        <fullName evidence="3">Glycosyltransferase family 4 protein</fullName>
    </submittedName>
</protein>
<dbReference type="Pfam" id="PF13439">
    <property type="entry name" value="Glyco_transf_4"/>
    <property type="match status" value="1"/>
</dbReference>
<evidence type="ECO:0000313" key="4">
    <source>
        <dbReference type="Proteomes" id="UP000321954"/>
    </source>
</evidence>
<sequence>MESLKIVQIIQKPQFRGAELFAYQLSNHLIAQGHEVLLVCLYEGDVELPFKGPIINLQRPENKRFFDFFGWKKFSNIIDKYHPDIIQANAADTLKFAASSKFFYKIPIPIVFRNANKIGDFMRFPLKKIINSFYLSQVSMVLSVSKLCRKDFLKTFNISKGKVKTIEIGVERNNSQECNLDFSIFENKKVLVHVGSFVAEKNHLGLIRIFSQVLISHPNAVLLLIGKGILVENVREKVLEYKISKNVFFLDYREDVIQIFKKSHCLVLPSLIEGLPGVILEAMYSKLPIVSYDVGGISEIINRDTGSLVKKNNEEEFVNQVNRILNERDNEKIHNAFELVKRKYNNERIAQRFSKAYYKLILSKKAEKQVKIGMQGYV</sequence>
<proteinExistence type="predicted"/>
<feature type="domain" description="Glycosyl transferase family 1" evidence="1">
    <location>
        <begin position="184"/>
        <end position="330"/>
    </location>
</feature>
<evidence type="ECO:0000259" key="1">
    <source>
        <dbReference type="Pfam" id="PF00534"/>
    </source>
</evidence>
<dbReference type="InterPro" id="IPR050194">
    <property type="entry name" value="Glycosyltransferase_grp1"/>
</dbReference>
<dbReference type="GO" id="GO:0016757">
    <property type="term" value="F:glycosyltransferase activity"/>
    <property type="evidence" value="ECO:0007669"/>
    <property type="project" value="InterPro"/>
</dbReference>
<dbReference type="KEGG" id="anp:FK178_01815"/>
<accession>A0A5B8YJG9</accession>
<dbReference type="EMBL" id="CP042476">
    <property type="protein sequence ID" value="QED36526.1"/>
    <property type="molecule type" value="Genomic_DNA"/>
</dbReference>
<dbReference type="PANTHER" id="PTHR45947">
    <property type="entry name" value="SULFOQUINOVOSYL TRANSFERASE SQD2"/>
    <property type="match status" value="1"/>
</dbReference>
<gene>
    <name evidence="3" type="ORF">FK178_01815</name>
</gene>
<dbReference type="CDD" id="cd03801">
    <property type="entry name" value="GT4_PimA-like"/>
    <property type="match status" value="1"/>
</dbReference>
<organism evidence="3 4">
    <name type="scientific">Antarcticibacterium arcticum</name>
    <dbReference type="NCBI Taxonomy" id="2585771"/>
    <lineage>
        <taxon>Bacteria</taxon>
        <taxon>Pseudomonadati</taxon>
        <taxon>Bacteroidota</taxon>
        <taxon>Flavobacteriia</taxon>
        <taxon>Flavobacteriales</taxon>
        <taxon>Flavobacteriaceae</taxon>
        <taxon>Antarcticibacterium</taxon>
    </lineage>
</organism>
<dbReference type="InterPro" id="IPR028098">
    <property type="entry name" value="Glyco_trans_4-like_N"/>
</dbReference>
<reference evidence="3 4" key="1">
    <citation type="submission" date="2019-08" db="EMBL/GenBank/DDBJ databases">
        <title>Antarcticibacterium arcticum sp. nov., a bacterium isolated from marine sediment of the Canadian Beaufort Sea.</title>
        <authorList>
            <person name="Lee Y.M."/>
            <person name="Baek K."/>
            <person name="Lee D.-H."/>
            <person name="Shin S.C."/>
            <person name="Jin Y.K."/>
            <person name="Park Y."/>
        </authorList>
    </citation>
    <scope>NUCLEOTIDE SEQUENCE [LARGE SCALE GENOMIC DNA]</scope>
    <source>
        <strain evidence="3 4">PAMC 28998</strain>
    </source>
</reference>
<dbReference type="OrthoDB" id="1522162at2"/>
<feature type="domain" description="Glycosyltransferase subfamily 4-like N-terminal" evidence="2">
    <location>
        <begin position="16"/>
        <end position="171"/>
    </location>
</feature>
<dbReference type="PANTHER" id="PTHR45947:SF3">
    <property type="entry name" value="SULFOQUINOVOSYL TRANSFERASE SQD2"/>
    <property type="match status" value="1"/>
</dbReference>
<keyword evidence="4" id="KW-1185">Reference proteome</keyword>
<dbReference type="Proteomes" id="UP000321954">
    <property type="component" value="Chromosome"/>
</dbReference>
<keyword evidence="3" id="KW-0808">Transferase</keyword>
<dbReference type="RefSeq" id="WP_146830421.1">
    <property type="nucleotide sequence ID" value="NZ_CP042476.1"/>
</dbReference>
<dbReference type="SUPFAM" id="SSF53756">
    <property type="entry name" value="UDP-Glycosyltransferase/glycogen phosphorylase"/>
    <property type="match status" value="1"/>
</dbReference>
<name>A0A5B8YJG9_9FLAO</name>